<dbReference type="Pfam" id="PF06580">
    <property type="entry name" value="His_kinase"/>
    <property type="match status" value="1"/>
</dbReference>
<keyword evidence="4" id="KW-0808">Transferase</keyword>
<keyword evidence="8" id="KW-0067">ATP-binding</keyword>
<dbReference type="InterPro" id="IPR003660">
    <property type="entry name" value="HAMP_dom"/>
</dbReference>
<dbReference type="Gene3D" id="3.30.565.10">
    <property type="entry name" value="Histidine kinase-like ATPase, C-terminal domain"/>
    <property type="match status" value="1"/>
</dbReference>
<evidence type="ECO:0000259" key="13">
    <source>
        <dbReference type="PROSITE" id="PS50885"/>
    </source>
</evidence>
<keyword evidence="9 12" id="KW-1133">Transmembrane helix</keyword>
<keyword evidence="2" id="KW-1003">Cell membrane</keyword>
<dbReference type="SMART" id="SM00304">
    <property type="entry name" value="HAMP"/>
    <property type="match status" value="1"/>
</dbReference>
<dbReference type="PROSITE" id="PS50885">
    <property type="entry name" value="HAMP"/>
    <property type="match status" value="1"/>
</dbReference>
<evidence type="ECO:0000313" key="15">
    <source>
        <dbReference type="Proteomes" id="UP001219957"/>
    </source>
</evidence>
<sequence>MSVNSIRTKLTGMIALTIIVPVIIATIISFWYVEDRERERGLEMTEWSLERGTRQMERYISDLSRLPTSLYADRDVLDILEYGPGLSLRETEIEVRRALLAMYLSREDVAQIQLLMLEDMDSFAAYKMKVSPRSKKEPSAVQRQLLNNPKSRILLEASHPLIPYHDFGPIMTQEDVVTLHFRLDKIETDEPLAILSLDIPENLFIGQLASLQNSPDESLWFVGEDNRVFAHLGDGEIPSSFQPRSLSTDGNHHQITKTFEFDHQQFYVGKSIPDQLLTEPASRTSFIILLVGIISLILALIGATYASMKLTTPIKTLTSNIWRIEQGDMTVSFDSLGNDEFGVLGRQFKRMIERIDDLIQREYKLALENRTNELRALQAQTNPHFLFNALQSIGTLALKGDGKTVYRLITQLSSMMRYTMHPEESMVTLKREIEHLNSYIRLQDVRFPNQFQVNVSVPQDLHELIVPKMILQPLAENFFKHGFERDGSALANRFDVMIWMEGATLVIRCENSGRSLTTEEWERVMSRIEQGDSTFYDTEGTGLRNIRDRLMLNYNREAEFMLATPETGGFRIMMRFPATDEGVAS</sequence>
<keyword evidence="11 12" id="KW-0472">Membrane</keyword>
<dbReference type="Proteomes" id="UP001219957">
    <property type="component" value="Chromosome"/>
</dbReference>
<name>A0ABY8AXZ2_9BACL</name>
<organism evidence="14 15">
    <name type="scientific">Exiguobacterium profundum</name>
    <dbReference type="NCBI Taxonomy" id="307643"/>
    <lineage>
        <taxon>Bacteria</taxon>
        <taxon>Bacillati</taxon>
        <taxon>Bacillota</taxon>
        <taxon>Bacilli</taxon>
        <taxon>Bacillales</taxon>
        <taxon>Bacillales Family XII. Incertae Sedis</taxon>
        <taxon>Exiguobacterium</taxon>
    </lineage>
</organism>
<gene>
    <name evidence="14" type="ORF">OE059_12035</name>
</gene>
<evidence type="ECO:0000256" key="6">
    <source>
        <dbReference type="ARBA" id="ARBA00022741"/>
    </source>
</evidence>
<dbReference type="InterPro" id="IPR050640">
    <property type="entry name" value="Bact_2-comp_sensor_kinase"/>
</dbReference>
<evidence type="ECO:0000256" key="11">
    <source>
        <dbReference type="ARBA" id="ARBA00023136"/>
    </source>
</evidence>
<keyword evidence="15" id="KW-1185">Reference proteome</keyword>
<dbReference type="SUPFAM" id="SSF55874">
    <property type="entry name" value="ATPase domain of HSP90 chaperone/DNA topoisomerase II/histidine kinase"/>
    <property type="match status" value="1"/>
</dbReference>
<accession>A0ABY8AXZ2</accession>
<dbReference type="InterPro" id="IPR036890">
    <property type="entry name" value="HATPase_C_sf"/>
</dbReference>
<dbReference type="Pfam" id="PF00672">
    <property type="entry name" value="HAMP"/>
    <property type="match status" value="1"/>
</dbReference>
<proteinExistence type="predicted"/>
<dbReference type="CDD" id="cd06225">
    <property type="entry name" value="HAMP"/>
    <property type="match status" value="1"/>
</dbReference>
<dbReference type="GO" id="GO:0016301">
    <property type="term" value="F:kinase activity"/>
    <property type="evidence" value="ECO:0007669"/>
    <property type="project" value="UniProtKB-KW"/>
</dbReference>
<feature type="transmembrane region" description="Helical" evidence="12">
    <location>
        <begin position="286"/>
        <end position="308"/>
    </location>
</feature>
<evidence type="ECO:0000256" key="4">
    <source>
        <dbReference type="ARBA" id="ARBA00022679"/>
    </source>
</evidence>
<keyword evidence="6" id="KW-0547">Nucleotide-binding</keyword>
<evidence type="ECO:0000256" key="3">
    <source>
        <dbReference type="ARBA" id="ARBA00022553"/>
    </source>
</evidence>
<keyword evidence="5 12" id="KW-0812">Transmembrane</keyword>
<keyword evidence="7 14" id="KW-0418">Kinase</keyword>
<evidence type="ECO:0000313" key="14">
    <source>
        <dbReference type="EMBL" id="WED54757.1"/>
    </source>
</evidence>
<keyword evidence="10" id="KW-0902">Two-component regulatory system</keyword>
<feature type="transmembrane region" description="Helical" evidence="12">
    <location>
        <begin position="12"/>
        <end position="33"/>
    </location>
</feature>
<evidence type="ECO:0000256" key="9">
    <source>
        <dbReference type="ARBA" id="ARBA00022989"/>
    </source>
</evidence>
<evidence type="ECO:0000256" key="12">
    <source>
        <dbReference type="SAM" id="Phobius"/>
    </source>
</evidence>
<dbReference type="PANTHER" id="PTHR34220:SF11">
    <property type="entry name" value="SENSOR PROTEIN KINASE HPTS"/>
    <property type="match status" value="1"/>
</dbReference>
<evidence type="ECO:0000256" key="2">
    <source>
        <dbReference type="ARBA" id="ARBA00022475"/>
    </source>
</evidence>
<protein>
    <submittedName>
        <fullName evidence="14">Histidine kinase</fullName>
    </submittedName>
</protein>
<feature type="domain" description="HAMP" evidence="13">
    <location>
        <begin position="308"/>
        <end position="360"/>
    </location>
</feature>
<evidence type="ECO:0000256" key="10">
    <source>
        <dbReference type="ARBA" id="ARBA00023012"/>
    </source>
</evidence>
<evidence type="ECO:0000256" key="7">
    <source>
        <dbReference type="ARBA" id="ARBA00022777"/>
    </source>
</evidence>
<dbReference type="PANTHER" id="PTHR34220">
    <property type="entry name" value="SENSOR HISTIDINE KINASE YPDA"/>
    <property type="match status" value="1"/>
</dbReference>
<reference evidence="14 15" key="1">
    <citation type="submission" date="2022-10" db="EMBL/GenBank/DDBJ databases">
        <title>Complete genome sequence of Exiguobacterium profundum TSS-3 isolated from an extremely saline-alkaline spring located in Ixtapa, Chiapas-Mexico.</title>
        <authorList>
            <person name="Rincon-Rosales R."/>
            <person name="Rogel M.A."/>
            <person name="Rincon-Molina C.I."/>
            <person name="Guerrero G."/>
            <person name="Manzano-Gomez L.A."/>
            <person name="Lopez-Lopez A."/>
            <person name="Rincon Molina F.A."/>
            <person name="Martinez-Romero E."/>
        </authorList>
    </citation>
    <scope>NUCLEOTIDE SEQUENCE [LARGE SCALE GENOMIC DNA]</scope>
    <source>
        <strain evidence="14 15">TSS-3</strain>
    </source>
</reference>
<comment type="subcellular location">
    <subcellularLocation>
        <location evidence="1">Cell membrane</location>
        <topology evidence="1">Multi-pass membrane protein</topology>
    </subcellularLocation>
</comment>
<dbReference type="SUPFAM" id="SSF158472">
    <property type="entry name" value="HAMP domain-like"/>
    <property type="match status" value="1"/>
</dbReference>
<evidence type="ECO:0000256" key="5">
    <source>
        <dbReference type="ARBA" id="ARBA00022692"/>
    </source>
</evidence>
<dbReference type="RefSeq" id="WP_275060033.1">
    <property type="nucleotide sequence ID" value="NZ_CP109617.1"/>
</dbReference>
<evidence type="ECO:0000256" key="8">
    <source>
        <dbReference type="ARBA" id="ARBA00022840"/>
    </source>
</evidence>
<keyword evidence="3" id="KW-0597">Phosphoprotein</keyword>
<evidence type="ECO:0000256" key="1">
    <source>
        <dbReference type="ARBA" id="ARBA00004651"/>
    </source>
</evidence>
<dbReference type="Gene3D" id="6.10.340.10">
    <property type="match status" value="1"/>
</dbReference>
<dbReference type="EMBL" id="CP109617">
    <property type="protein sequence ID" value="WED54757.1"/>
    <property type="molecule type" value="Genomic_DNA"/>
</dbReference>
<dbReference type="InterPro" id="IPR010559">
    <property type="entry name" value="Sig_transdc_His_kin_internal"/>
</dbReference>